<dbReference type="GO" id="GO:0005524">
    <property type="term" value="F:ATP binding"/>
    <property type="evidence" value="ECO:0007669"/>
    <property type="project" value="UniProtKB-KW"/>
</dbReference>
<dbReference type="Pfam" id="PF13426">
    <property type="entry name" value="PAS_9"/>
    <property type="match status" value="1"/>
</dbReference>
<protein>
    <submittedName>
        <fullName evidence="7">PAS modulated sigma54 specific transcriptional regulator, Fis family</fullName>
    </submittedName>
</protein>
<dbReference type="SMART" id="SM00382">
    <property type="entry name" value="AAA"/>
    <property type="match status" value="1"/>
</dbReference>
<evidence type="ECO:0000256" key="4">
    <source>
        <dbReference type="ARBA" id="ARBA00023163"/>
    </source>
</evidence>
<dbReference type="Pfam" id="PF00158">
    <property type="entry name" value="Sigma54_activat"/>
    <property type="match status" value="1"/>
</dbReference>
<evidence type="ECO:0000256" key="3">
    <source>
        <dbReference type="ARBA" id="ARBA00023015"/>
    </source>
</evidence>
<feature type="domain" description="Sigma-54 factor interaction" evidence="5">
    <location>
        <begin position="267"/>
        <end position="496"/>
    </location>
</feature>
<dbReference type="Gene3D" id="1.10.8.60">
    <property type="match status" value="1"/>
</dbReference>
<keyword evidence="4" id="KW-0804">Transcription</keyword>
<organism evidence="7">
    <name type="scientific">uncultured Desulfobacterium sp</name>
    <dbReference type="NCBI Taxonomy" id="201089"/>
    <lineage>
        <taxon>Bacteria</taxon>
        <taxon>Pseudomonadati</taxon>
        <taxon>Thermodesulfobacteriota</taxon>
        <taxon>Desulfobacteria</taxon>
        <taxon>Desulfobacterales</taxon>
        <taxon>Desulfobacteriaceae</taxon>
        <taxon>Desulfobacterium</taxon>
        <taxon>environmental samples</taxon>
    </lineage>
</organism>
<accession>A0A445MR04</accession>
<dbReference type="Gene3D" id="3.30.450.20">
    <property type="entry name" value="PAS domain"/>
    <property type="match status" value="2"/>
</dbReference>
<reference evidence="7" key="1">
    <citation type="submission" date="2018-01" db="EMBL/GenBank/DDBJ databases">
        <authorList>
            <person name="Regsiter A."/>
            <person name="William W."/>
        </authorList>
    </citation>
    <scope>NUCLEOTIDE SEQUENCE</scope>
    <source>
        <strain evidence="7">TRIP AH-1</strain>
    </source>
</reference>
<dbReference type="PROSITE" id="PS50112">
    <property type="entry name" value="PAS"/>
    <property type="match status" value="1"/>
</dbReference>
<sequence>MGVDRIPDNIQEGSGDFDGFPEGDGVLILSTEKKIMSANLQAERLLRIKLPKGENFFLDQIINDQYREKAVSALNSALEGGHSHANLAGKTIAGFPASLTYSIEPLHDNNRIIGAVLTFRETVPSAPGPSKQVRLIEYDTLFEHLAEGVFTINNRWRITSFNQRAQEITGFKSEEVLGRFCWDIFQSDLCHTNCPLKLTMETGIIRMDQDVRILVKGGKKQSILVNTSVMKNKRGLLIGAIETFRPVVEMDLSHEDHRNAASSRPEIIGQSPALLKLLGMLPDVAASDVNVIIEGESGTGKELIARSIHSQSPRSSGPFIPVNCAALAETLLESELFGHVKGAFTGAVNTRAGRFELAKGGTLFLDEIAEIRPEIQVKLLRVLEARVFERVGGARPISMDARIIAATNRDLEHEVKEGRFREDLFYRLRTVPLSLPPLRERIQDIPILVAHFVSTFNKKYQKNVRGVDTKVLNMFKRYAWPGNLRELERALEYAFVFVKGPIITVSHLPELKARPVAPKIGLEDQSTPSLWEDEKITIKKALDKAQGRRDDASRFLGISRTSLWRKMKTHGLI</sequence>
<dbReference type="PROSITE" id="PS00675">
    <property type="entry name" value="SIGMA54_INTERACT_1"/>
    <property type="match status" value="1"/>
</dbReference>
<evidence type="ECO:0000259" key="5">
    <source>
        <dbReference type="PROSITE" id="PS50045"/>
    </source>
</evidence>
<dbReference type="PROSITE" id="PS50045">
    <property type="entry name" value="SIGMA54_INTERACT_4"/>
    <property type="match status" value="1"/>
</dbReference>
<dbReference type="InterPro" id="IPR027417">
    <property type="entry name" value="P-loop_NTPase"/>
</dbReference>
<dbReference type="Pfam" id="PF02954">
    <property type="entry name" value="HTH_8"/>
    <property type="match status" value="1"/>
</dbReference>
<keyword evidence="3" id="KW-0805">Transcription regulation</keyword>
<dbReference type="InterPro" id="IPR009057">
    <property type="entry name" value="Homeodomain-like_sf"/>
</dbReference>
<dbReference type="Gene3D" id="3.40.50.300">
    <property type="entry name" value="P-loop containing nucleotide triphosphate hydrolases"/>
    <property type="match status" value="1"/>
</dbReference>
<dbReference type="FunFam" id="3.40.50.300:FF:000006">
    <property type="entry name" value="DNA-binding transcriptional regulator NtrC"/>
    <property type="match status" value="1"/>
</dbReference>
<evidence type="ECO:0000313" key="7">
    <source>
        <dbReference type="EMBL" id="SPD71886.1"/>
    </source>
</evidence>
<evidence type="ECO:0000256" key="2">
    <source>
        <dbReference type="ARBA" id="ARBA00022840"/>
    </source>
</evidence>
<dbReference type="SUPFAM" id="SSF55785">
    <property type="entry name" value="PYP-like sensor domain (PAS domain)"/>
    <property type="match status" value="1"/>
</dbReference>
<dbReference type="Pfam" id="PF25601">
    <property type="entry name" value="AAA_lid_14"/>
    <property type="match status" value="1"/>
</dbReference>
<evidence type="ECO:0000256" key="1">
    <source>
        <dbReference type="ARBA" id="ARBA00022741"/>
    </source>
</evidence>
<dbReference type="SUPFAM" id="SSF46689">
    <property type="entry name" value="Homeodomain-like"/>
    <property type="match status" value="1"/>
</dbReference>
<dbReference type="InterPro" id="IPR003593">
    <property type="entry name" value="AAA+_ATPase"/>
</dbReference>
<dbReference type="Gene3D" id="1.10.10.60">
    <property type="entry name" value="Homeodomain-like"/>
    <property type="match status" value="1"/>
</dbReference>
<dbReference type="PANTHER" id="PTHR32071">
    <property type="entry name" value="TRANSCRIPTIONAL REGULATORY PROTEIN"/>
    <property type="match status" value="1"/>
</dbReference>
<dbReference type="InterPro" id="IPR002197">
    <property type="entry name" value="HTH_Fis"/>
</dbReference>
<keyword evidence="2" id="KW-0067">ATP-binding</keyword>
<dbReference type="InterPro" id="IPR058031">
    <property type="entry name" value="AAA_lid_NorR"/>
</dbReference>
<gene>
    <name evidence="7" type="ORF">PITCH_A1090013</name>
</gene>
<keyword evidence="1" id="KW-0547">Nucleotide-binding</keyword>
<dbReference type="CDD" id="cd00130">
    <property type="entry name" value="PAS"/>
    <property type="match status" value="1"/>
</dbReference>
<dbReference type="GO" id="GO:0043565">
    <property type="term" value="F:sequence-specific DNA binding"/>
    <property type="evidence" value="ECO:0007669"/>
    <property type="project" value="InterPro"/>
</dbReference>
<dbReference type="InterPro" id="IPR035965">
    <property type="entry name" value="PAS-like_dom_sf"/>
</dbReference>
<dbReference type="EMBL" id="OJIN01000012">
    <property type="protein sequence ID" value="SPD71886.1"/>
    <property type="molecule type" value="Genomic_DNA"/>
</dbReference>
<dbReference type="InterPro" id="IPR000014">
    <property type="entry name" value="PAS"/>
</dbReference>
<dbReference type="AlphaFoldDB" id="A0A445MR04"/>
<name>A0A445MR04_9BACT</name>
<evidence type="ECO:0000259" key="6">
    <source>
        <dbReference type="PROSITE" id="PS50112"/>
    </source>
</evidence>
<dbReference type="SUPFAM" id="SSF52540">
    <property type="entry name" value="P-loop containing nucleoside triphosphate hydrolases"/>
    <property type="match status" value="1"/>
</dbReference>
<dbReference type="NCBIfam" id="TIGR00229">
    <property type="entry name" value="sensory_box"/>
    <property type="match status" value="1"/>
</dbReference>
<dbReference type="CDD" id="cd00009">
    <property type="entry name" value="AAA"/>
    <property type="match status" value="1"/>
</dbReference>
<dbReference type="SMART" id="SM00091">
    <property type="entry name" value="PAS"/>
    <property type="match status" value="2"/>
</dbReference>
<proteinExistence type="predicted"/>
<dbReference type="GO" id="GO:0006355">
    <property type="term" value="P:regulation of DNA-templated transcription"/>
    <property type="evidence" value="ECO:0007669"/>
    <property type="project" value="InterPro"/>
</dbReference>
<feature type="domain" description="PAS" evidence="6">
    <location>
        <begin position="134"/>
        <end position="179"/>
    </location>
</feature>
<dbReference type="InterPro" id="IPR025662">
    <property type="entry name" value="Sigma_54_int_dom_ATP-bd_1"/>
</dbReference>
<dbReference type="InterPro" id="IPR002078">
    <property type="entry name" value="Sigma_54_int"/>
</dbReference>